<dbReference type="PROSITE" id="PS50949">
    <property type="entry name" value="HTH_GNTR"/>
    <property type="match status" value="1"/>
</dbReference>
<dbReference type="GO" id="GO:0008483">
    <property type="term" value="F:transaminase activity"/>
    <property type="evidence" value="ECO:0007669"/>
    <property type="project" value="UniProtKB-KW"/>
</dbReference>
<feature type="domain" description="HTH gntR-type" evidence="6">
    <location>
        <begin position="20"/>
        <end position="88"/>
    </location>
</feature>
<dbReference type="InterPro" id="IPR000524">
    <property type="entry name" value="Tscrpt_reg_HTH_GntR"/>
</dbReference>
<dbReference type="InterPro" id="IPR004839">
    <property type="entry name" value="Aminotransferase_I/II_large"/>
</dbReference>
<protein>
    <submittedName>
        <fullName evidence="7">PLP-dependent aminotransferase family protein</fullName>
    </submittedName>
</protein>
<evidence type="ECO:0000256" key="3">
    <source>
        <dbReference type="ARBA" id="ARBA00023015"/>
    </source>
</evidence>
<gene>
    <name evidence="7" type="ORF">LZC94_13305</name>
</gene>
<dbReference type="Proteomes" id="UP001370348">
    <property type="component" value="Chromosome"/>
</dbReference>
<dbReference type="Pfam" id="PF00392">
    <property type="entry name" value="GntR"/>
    <property type="match status" value="1"/>
</dbReference>
<keyword evidence="3" id="KW-0805">Transcription regulation</keyword>
<dbReference type="InterPro" id="IPR036390">
    <property type="entry name" value="WH_DNA-bd_sf"/>
</dbReference>
<keyword evidence="7" id="KW-0808">Transferase</keyword>
<dbReference type="SUPFAM" id="SSF46785">
    <property type="entry name" value="Winged helix' DNA-binding domain"/>
    <property type="match status" value="1"/>
</dbReference>
<evidence type="ECO:0000256" key="5">
    <source>
        <dbReference type="ARBA" id="ARBA00023163"/>
    </source>
</evidence>
<dbReference type="CDD" id="cd07377">
    <property type="entry name" value="WHTH_GntR"/>
    <property type="match status" value="1"/>
</dbReference>
<name>A0ABZ2M6T9_9BACT</name>
<accession>A0ABZ2M6T9</accession>
<evidence type="ECO:0000313" key="8">
    <source>
        <dbReference type="Proteomes" id="UP001370348"/>
    </source>
</evidence>
<dbReference type="InterPro" id="IPR015421">
    <property type="entry name" value="PyrdxlP-dep_Trfase_major"/>
</dbReference>
<dbReference type="EMBL" id="CP089984">
    <property type="protein sequence ID" value="WXB18227.1"/>
    <property type="molecule type" value="Genomic_DNA"/>
</dbReference>
<organism evidence="7 8">
    <name type="scientific">Pendulispora albinea</name>
    <dbReference type="NCBI Taxonomy" id="2741071"/>
    <lineage>
        <taxon>Bacteria</taxon>
        <taxon>Pseudomonadati</taxon>
        <taxon>Myxococcota</taxon>
        <taxon>Myxococcia</taxon>
        <taxon>Myxococcales</taxon>
        <taxon>Sorangiineae</taxon>
        <taxon>Pendulisporaceae</taxon>
        <taxon>Pendulispora</taxon>
    </lineage>
</organism>
<dbReference type="Pfam" id="PF00155">
    <property type="entry name" value="Aminotran_1_2"/>
    <property type="match status" value="1"/>
</dbReference>
<evidence type="ECO:0000256" key="1">
    <source>
        <dbReference type="ARBA" id="ARBA00005384"/>
    </source>
</evidence>
<sequence>MVPANRARASKLRLDHRGTTTLTAQLVEQIRRAVLDGALSPGHALPSSRALARDLGISRNTVVAAYDALAADGTILVASRRAPTVADVIRTSRHDLSEDEEEGASPFRISASAQRLMAAISDARLELLLSDSSRARPFRVGEPDLSLFPWHTFERILIRCWRAQSPLDAIGADPRGYLPLRRALLRHLTVARGVRAKVEQVFITEGAQGAFDLCCRTLLDPGDRVWIEDPCVPSIRAALQAAGARICPIAGDGDGLRVTEGRRIAPRAKLAIVSPSYAFPLGGRLGLARRLELLAWARRAGALVLENDYEGELRFEGLPIPALQSLSLEHGGHVLHVGSFGRAMFPALRLGFLVLPRHLVPAFARMRAVATRSSPHLLQAALAHFIEEGHYARHLRRLKQATRRRRDVLVRELEATRRAGETIHVPHAGAVLTLELPPSADDRAIVQSCMRHGIEAMPLSDCAHARRAGLVLGFGAHSEESLVRAVRKLRASVFGL</sequence>
<evidence type="ECO:0000256" key="4">
    <source>
        <dbReference type="ARBA" id="ARBA00023125"/>
    </source>
</evidence>
<dbReference type="Gene3D" id="1.10.10.10">
    <property type="entry name" value="Winged helix-like DNA-binding domain superfamily/Winged helix DNA-binding domain"/>
    <property type="match status" value="1"/>
</dbReference>
<evidence type="ECO:0000256" key="2">
    <source>
        <dbReference type="ARBA" id="ARBA00022898"/>
    </source>
</evidence>
<keyword evidence="8" id="KW-1185">Reference proteome</keyword>
<proteinExistence type="inferred from homology"/>
<keyword evidence="5" id="KW-0804">Transcription</keyword>
<dbReference type="RefSeq" id="WP_394827869.1">
    <property type="nucleotide sequence ID" value="NZ_CP089984.1"/>
</dbReference>
<dbReference type="PANTHER" id="PTHR46577">
    <property type="entry name" value="HTH-TYPE TRANSCRIPTIONAL REGULATORY PROTEIN GABR"/>
    <property type="match status" value="1"/>
</dbReference>
<dbReference type="CDD" id="cd00609">
    <property type="entry name" value="AAT_like"/>
    <property type="match status" value="1"/>
</dbReference>
<evidence type="ECO:0000313" key="7">
    <source>
        <dbReference type="EMBL" id="WXB18227.1"/>
    </source>
</evidence>
<keyword evidence="2" id="KW-0663">Pyridoxal phosphate</keyword>
<dbReference type="PRINTS" id="PR00035">
    <property type="entry name" value="HTHGNTR"/>
</dbReference>
<dbReference type="Gene3D" id="3.40.640.10">
    <property type="entry name" value="Type I PLP-dependent aspartate aminotransferase-like (Major domain)"/>
    <property type="match status" value="1"/>
</dbReference>
<comment type="similarity">
    <text evidence="1">In the C-terminal section; belongs to the class-I pyridoxal-phosphate-dependent aminotransferase family.</text>
</comment>
<dbReference type="InterPro" id="IPR015424">
    <property type="entry name" value="PyrdxlP-dep_Trfase"/>
</dbReference>
<dbReference type="PANTHER" id="PTHR46577:SF1">
    <property type="entry name" value="HTH-TYPE TRANSCRIPTIONAL REGULATORY PROTEIN GABR"/>
    <property type="match status" value="1"/>
</dbReference>
<keyword evidence="4" id="KW-0238">DNA-binding</keyword>
<dbReference type="SUPFAM" id="SSF53383">
    <property type="entry name" value="PLP-dependent transferases"/>
    <property type="match status" value="1"/>
</dbReference>
<reference evidence="7 8" key="1">
    <citation type="submission" date="2021-12" db="EMBL/GenBank/DDBJ databases">
        <title>Discovery of the Pendulisporaceae a myxobacterial family with distinct sporulation behavior and unique specialized metabolism.</title>
        <authorList>
            <person name="Garcia R."/>
            <person name="Popoff A."/>
            <person name="Bader C.D."/>
            <person name="Loehr J."/>
            <person name="Walesch S."/>
            <person name="Walt C."/>
            <person name="Boldt J."/>
            <person name="Bunk B."/>
            <person name="Haeckl F.J.F.P.J."/>
            <person name="Gunesch A.P."/>
            <person name="Birkelbach J."/>
            <person name="Nuebel U."/>
            <person name="Pietschmann T."/>
            <person name="Bach T."/>
            <person name="Mueller R."/>
        </authorList>
    </citation>
    <scope>NUCLEOTIDE SEQUENCE [LARGE SCALE GENOMIC DNA]</scope>
    <source>
        <strain evidence="7 8">MSr11954</strain>
    </source>
</reference>
<dbReference type="SMART" id="SM00345">
    <property type="entry name" value="HTH_GNTR"/>
    <property type="match status" value="1"/>
</dbReference>
<keyword evidence="7" id="KW-0032">Aminotransferase</keyword>
<evidence type="ECO:0000259" key="6">
    <source>
        <dbReference type="PROSITE" id="PS50949"/>
    </source>
</evidence>
<dbReference type="InterPro" id="IPR036388">
    <property type="entry name" value="WH-like_DNA-bd_sf"/>
</dbReference>
<dbReference type="InterPro" id="IPR051446">
    <property type="entry name" value="HTH_trans_reg/aminotransferase"/>
</dbReference>